<evidence type="ECO:0000256" key="4">
    <source>
        <dbReference type="ARBA" id="ARBA00023163"/>
    </source>
</evidence>
<dbReference type="InterPro" id="IPR010524">
    <property type="entry name" value="Sig_transdc_resp-reg_PrpR_N"/>
</dbReference>
<dbReference type="InterPro" id="IPR027417">
    <property type="entry name" value="P-loop_NTPase"/>
</dbReference>
<keyword evidence="4" id="KW-0804">Transcription</keyword>
<dbReference type="GO" id="GO:0006355">
    <property type="term" value="P:regulation of DNA-templated transcription"/>
    <property type="evidence" value="ECO:0007669"/>
    <property type="project" value="InterPro"/>
</dbReference>
<dbReference type="PANTHER" id="PTHR32071">
    <property type="entry name" value="TRANSCRIPTIONAL REGULATORY PROTEIN"/>
    <property type="match status" value="1"/>
</dbReference>
<dbReference type="Proteomes" id="UP000233343">
    <property type="component" value="Unassembled WGS sequence"/>
</dbReference>
<dbReference type="SUPFAM" id="SSF46689">
    <property type="entry name" value="Homeodomain-like"/>
    <property type="match status" value="1"/>
</dbReference>
<organism evidence="6 7">
    <name type="scientific">Cytobacillus horneckiae</name>
    <dbReference type="NCBI Taxonomy" id="549687"/>
    <lineage>
        <taxon>Bacteria</taxon>
        <taxon>Bacillati</taxon>
        <taxon>Bacillota</taxon>
        <taxon>Bacilli</taxon>
        <taxon>Bacillales</taxon>
        <taxon>Bacillaceae</taxon>
        <taxon>Cytobacillus</taxon>
    </lineage>
</organism>
<dbReference type="Pfam" id="PF25601">
    <property type="entry name" value="AAA_lid_14"/>
    <property type="match status" value="1"/>
</dbReference>
<dbReference type="SUPFAM" id="SSF52540">
    <property type="entry name" value="P-loop containing nucleoside triphosphate hydrolases"/>
    <property type="match status" value="1"/>
</dbReference>
<keyword evidence="2" id="KW-0067">ATP-binding</keyword>
<dbReference type="Gene3D" id="1.10.10.60">
    <property type="entry name" value="Homeodomain-like"/>
    <property type="match status" value="1"/>
</dbReference>
<sequence>MKIKIHFIAPYESMLFIIKECIPLYPELEISYSVGDLAKGAEIAALEEKKGADIIISRGGTAKLIKKNVSIPVIDMHLSGYDMIRSLTLASHFADKTAIVGFPSITSGAQAIIDLLDLPLKVFTINSSDEVAPLLLKLKNLNFRQIAGDVITLETANAFGLKGFLIQSGKETIIKSIEDAKLIYGYLHHHHKINHILEQFTLNSNRNILILDENNDIIYEYLTDFNENLISEEQLSLLNAELSLRRDTVVKNFVLDDCIIAMTGFYHTTDDTHYKIYILKKSELSLMEQPGVTVHTNPMNMPLAASSPAIRLVLNQMMSFYRKNDPILIIGEKGTGKNFLSSYIHYESADERLLLTIDFKQFKLEDIHFDALSNVGTIKMKNIDNIQDDEKGIQLIKECLNRKIHLFVITEDPSASSIYEKIHMNKISMPTLAERQEDIQPLVQYFLADYHETMGTTAVKISQDALIRLQEDTRSANIDDLKNIIKQTALIEKDYVIQANTIEKILSHTQSEASQISLNGTLKEIEKNIIKLVLSEENNNQSRAAERLGINRATLWRKLKE</sequence>
<dbReference type="RefSeq" id="WP_066200883.1">
    <property type="nucleotide sequence ID" value="NZ_JAMAUX010000014.1"/>
</dbReference>
<dbReference type="Pfam" id="PF06506">
    <property type="entry name" value="PrpR_N"/>
    <property type="match status" value="1"/>
</dbReference>
<dbReference type="GO" id="GO:0005524">
    <property type="term" value="F:ATP binding"/>
    <property type="evidence" value="ECO:0007669"/>
    <property type="project" value="UniProtKB-KW"/>
</dbReference>
<dbReference type="AlphaFoldDB" id="A0A2N0ZCI6"/>
<dbReference type="PROSITE" id="PS50045">
    <property type="entry name" value="SIGMA54_INTERACT_4"/>
    <property type="match status" value="1"/>
</dbReference>
<gene>
    <name evidence="6" type="ORF">CWS20_19995</name>
</gene>
<dbReference type="PRINTS" id="PR01590">
    <property type="entry name" value="HTHFIS"/>
</dbReference>
<dbReference type="GO" id="GO:0000156">
    <property type="term" value="F:phosphorelay response regulator activity"/>
    <property type="evidence" value="ECO:0007669"/>
    <property type="project" value="InterPro"/>
</dbReference>
<evidence type="ECO:0000313" key="6">
    <source>
        <dbReference type="EMBL" id="PKG27226.1"/>
    </source>
</evidence>
<dbReference type="InterPro" id="IPR009057">
    <property type="entry name" value="Homeodomain-like_sf"/>
</dbReference>
<reference evidence="6 7" key="1">
    <citation type="journal article" date="2010" name="Int. J. Syst. Evol. Microbiol.">
        <title>Bacillus horneckiae sp. nov., isolated from a spacecraft-assembly clean room.</title>
        <authorList>
            <person name="Vaishampayan P."/>
            <person name="Probst A."/>
            <person name="Krishnamurthi S."/>
            <person name="Ghosh S."/>
            <person name="Osman S."/>
            <person name="McDowall A."/>
            <person name="Ruckmani A."/>
            <person name="Mayilraj S."/>
            <person name="Venkateswaran K."/>
        </authorList>
    </citation>
    <scope>NUCLEOTIDE SEQUENCE [LARGE SCALE GENOMIC DNA]</scope>
    <source>
        <strain evidence="7">1PO1SC</strain>
    </source>
</reference>
<dbReference type="GO" id="GO:0043565">
    <property type="term" value="F:sequence-specific DNA binding"/>
    <property type="evidence" value="ECO:0007669"/>
    <property type="project" value="InterPro"/>
</dbReference>
<evidence type="ECO:0000259" key="5">
    <source>
        <dbReference type="PROSITE" id="PS50045"/>
    </source>
</evidence>
<evidence type="ECO:0000256" key="2">
    <source>
        <dbReference type="ARBA" id="ARBA00022840"/>
    </source>
</evidence>
<dbReference type="Gene3D" id="1.10.8.60">
    <property type="match status" value="1"/>
</dbReference>
<dbReference type="EMBL" id="PISD01000048">
    <property type="protein sequence ID" value="PKG27226.1"/>
    <property type="molecule type" value="Genomic_DNA"/>
</dbReference>
<feature type="domain" description="Sigma-54 factor interaction" evidence="5">
    <location>
        <begin position="418"/>
        <end position="490"/>
    </location>
</feature>
<dbReference type="InterPro" id="IPR058031">
    <property type="entry name" value="AAA_lid_NorR"/>
</dbReference>
<dbReference type="Gene3D" id="3.40.50.300">
    <property type="entry name" value="P-loop containing nucleotide triphosphate hydrolases"/>
    <property type="match status" value="1"/>
</dbReference>
<evidence type="ECO:0000313" key="7">
    <source>
        <dbReference type="Proteomes" id="UP000233343"/>
    </source>
</evidence>
<dbReference type="Gene3D" id="3.40.50.2300">
    <property type="match status" value="1"/>
</dbReference>
<keyword evidence="7" id="KW-1185">Reference proteome</keyword>
<comment type="caution">
    <text evidence="6">The sequence shown here is derived from an EMBL/GenBank/DDBJ whole genome shotgun (WGS) entry which is preliminary data.</text>
</comment>
<evidence type="ECO:0000256" key="1">
    <source>
        <dbReference type="ARBA" id="ARBA00022741"/>
    </source>
</evidence>
<proteinExistence type="predicted"/>
<keyword evidence="1" id="KW-0547">Nucleotide-binding</keyword>
<dbReference type="Gene3D" id="3.40.50.10660">
    <property type="entry name" value="PrpR receptor domain-like"/>
    <property type="match status" value="1"/>
</dbReference>
<dbReference type="Pfam" id="PF02954">
    <property type="entry name" value="HTH_8"/>
    <property type="match status" value="1"/>
</dbReference>
<dbReference type="InterPro" id="IPR002197">
    <property type="entry name" value="HTH_Fis"/>
</dbReference>
<accession>A0A2N0ZCI6</accession>
<protein>
    <submittedName>
        <fullName evidence="6">Sigma-54-dependent transcriptional regulator</fullName>
    </submittedName>
</protein>
<dbReference type="SUPFAM" id="SSF159800">
    <property type="entry name" value="PrpR receptor domain-like"/>
    <property type="match status" value="1"/>
</dbReference>
<evidence type="ECO:0000256" key="3">
    <source>
        <dbReference type="ARBA" id="ARBA00023015"/>
    </source>
</evidence>
<name>A0A2N0ZCI6_9BACI</name>
<dbReference type="Pfam" id="PF14532">
    <property type="entry name" value="Sigma54_activ_2"/>
    <property type="match status" value="1"/>
</dbReference>
<keyword evidence="3" id="KW-0805">Transcription regulation</keyword>
<dbReference type="InterPro" id="IPR002078">
    <property type="entry name" value="Sigma_54_int"/>
</dbReference>